<dbReference type="AlphaFoldDB" id="A0A2N5XQZ7"/>
<keyword evidence="2" id="KW-1185">Reference proteome</keyword>
<evidence type="ECO:0000313" key="1">
    <source>
        <dbReference type="EMBL" id="PLW76848.1"/>
    </source>
</evidence>
<dbReference type="Proteomes" id="UP000234881">
    <property type="component" value="Unassembled WGS sequence"/>
</dbReference>
<dbReference type="EMBL" id="PKUQ01000022">
    <property type="protein sequence ID" value="PLW76848.1"/>
    <property type="molecule type" value="Genomic_DNA"/>
</dbReference>
<gene>
    <name evidence="1" type="ORF">C0081_12375</name>
</gene>
<dbReference type="RefSeq" id="WP_101534136.1">
    <property type="nucleotide sequence ID" value="NZ_PKUQ01000022.1"/>
</dbReference>
<accession>A0A2N5XQZ7</accession>
<proteinExistence type="predicted"/>
<comment type="caution">
    <text evidence="1">The sequence shown here is derived from an EMBL/GenBank/DDBJ whole genome shotgun (WGS) entry which is preliminary data.</text>
</comment>
<organism evidence="1 2">
    <name type="scientific">Cohaesibacter celericrescens</name>
    <dbReference type="NCBI Taxonomy" id="2067669"/>
    <lineage>
        <taxon>Bacteria</taxon>
        <taxon>Pseudomonadati</taxon>
        <taxon>Pseudomonadota</taxon>
        <taxon>Alphaproteobacteria</taxon>
        <taxon>Hyphomicrobiales</taxon>
        <taxon>Cohaesibacteraceae</taxon>
    </lineage>
</organism>
<dbReference type="OrthoDB" id="7865616at2"/>
<evidence type="ECO:0000313" key="2">
    <source>
        <dbReference type="Proteomes" id="UP000234881"/>
    </source>
</evidence>
<name>A0A2N5XQZ7_9HYPH</name>
<sequence length="115" mass="13012">MNRAAKARDLIYGNIDAIMDNSQRLQAEKTVSLTVLLDPQFIQEHTDLNDISEIFALAGQDEVSEESLDKISDAVWQEILVKHSKFSSWEDMFTAASQRFVRSRLLEGIDVPEGL</sequence>
<protein>
    <submittedName>
        <fullName evidence="1">Uncharacterized protein</fullName>
    </submittedName>
</protein>
<reference evidence="1 2" key="1">
    <citation type="submission" date="2018-01" db="EMBL/GenBank/DDBJ databases">
        <title>The draft genome sequence of Cohaesibacter sp. H1304.</title>
        <authorList>
            <person name="Wang N.-N."/>
            <person name="Du Z.-J."/>
        </authorList>
    </citation>
    <scope>NUCLEOTIDE SEQUENCE [LARGE SCALE GENOMIC DNA]</scope>
    <source>
        <strain evidence="1 2">H1304</strain>
    </source>
</reference>